<organism evidence="16">
    <name type="scientific">plant metagenome</name>
    <dbReference type="NCBI Taxonomy" id="1297885"/>
    <lineage>
        <taxon>unclassified sequences</taxon>
        <taxon>metagenomes</taxon>
        <taxon>organismal metagenomes</taxon>
    </lineage>
</organism>
<evidence type="ECO:0000256" key="10">
    <source>
        <dbReference type="ARBA" id="ARBA00023077"/>
    </source>
</evidence>
<keyword evidence="8" id="KW-0408">Iron</keyword>
<evidence type="ECO:0000256" key="7">
    <source>
        <dbReference type="ARBA" id="ARBA00022729"/>
    </source>
</evidence>
<proteinExistence type="inferred from homology"/>
<keyword evidence="9" id="KW-0406">Ion transport</keyword>
<evidence type="ECO:0000259" key="14">
    <source>
        <dbReference type="SMART" id="SM00965"/>
    </source>
</evidence>
<keyword evidence="4" id="KW-1134">Transmembrane beta strand</keyword>
<dbReference type="EMBL" id="CAADIB010000010">
    <property type="protein sequence ID" value="VFR29753.1"/>
    <property type="molecule type" value="Genomic_DNA"/>
</dbReference>
<keyword evidence="3" id="KW-0813">Transport</keyword>
<evidence type="ECO:0000256" key="2">
    <source>
        <dbReference type="ARBA" id="ARBA00009810"/>
    </source>
</evidence>
<dbReference type="EMBL" id="CAADHZ010000008">
    <property type="protein sequence ID" value="VFR22885.1"/>
    <property type="molecule type" value="Genomic_DNA"/>
</dbReference>
<evidence type="ECO:0000256" key="13">
    <source>
        <dbReference type="SAM" id="MobiDB-lite"/>
    </source>
</evidence>
<evidence type="ECO:0000256" key="8">
    <source>
        <dbReference type="ARBA" id="ARBA00023004"/>
    </source>
</evidence>
<dbReference type="CDD" id="cd01347">
    <property type="entry name" value="ligand_gated_channel"/>
    <property type="match status" value="1"/>
</dbReference>
<dbReference type="InterPro" id="IPR037066">
    <property type="entry name" value="Plug_dom_sf"/>
</dbReference>
<evidence type="ECO:0000256" key="6">
    <source>
        <dbReference type="ARBA" id="ARBA00022692"/>
    </source>
</evidence>
<dbReference type="InterPro" id="IPR000531">
    <property type="entry name" value="Beta-barrel_TonB"/>
</dbReference>
<protein>
    <submittedName>
        <fullName evidence="16">Ferrichrome-iron receptor</fullName>
    </submittedName>
</protein>
<evidence type="ECO:0000313" key="15">
    <source>
        <dbReference type="EMBL" id="VFR22885.1"/>
    </source>
</evidence>
<dbReference type="GO" id="GO:0015891">
    <property type="term" value="P:siderophore transport"/>
    <property type="evidence" value="ECO:0007669"/>
    <property type="project" value="InterPro"/>
</dbReference>
<evidence type="ECO:0000256" key="4">
    <source>
        <dbReference type="ARBA" id="ARBA00022452"/>
    </source>
</evidence>
<dbReference type="InterPro" id="IPR012910">
    <property type="entry name" value="Plug_dom"/>
</dbReference>
<keyword evidence="16" id="KW-0675">Receptor</keyword>
<evidence type="ECO:0000256" key="3">
    <source>
        <dbReference type="ARBA" id="ARBA00022448"/>
    </source>
</evidence>
<comment type="similarity">
    <text evidence="2">Belongs to the TonB-dependent receptor family.</text>
</comment>
<dbReference type="Pfam" id="PF00593">
    <property type="entry name" value="TonB_dep_Rec_b-barrel"/>
    <property type="match status" value="1"/>
</dbReference>
<feature type="domain" description="Secretin/TonB short N-terminal" evidence="14">
    <location>
        <begin position="93"/>
        <end position="143"/>
    </location>
</feature>
<dbReference type="Pfam" id="PF07715">
    <property type="entry name" value="Plug"/>
    <property type="match status" value="1"/>
</dbReference>
<dbReference type="SUPFAM" id="SSF56935">
    <property type="entry name" value="Porins"/>
    <property type="match status" value="1"/>
</dbReference>
<accession>A0A484PV64</accession>
<keyword evidence="6" id="KW-0812">Transmembrane</keyword>
<comment type="subcellular location">
    <subcellularLocation>
        <location evidence="1">Cell outer membrane</location>
        <topology evidence="1">Multi-pass membrane protein</topology>
    </subcellularLocation>
</comment>
<reference evidence="16" key="1">
    <citation type="submission" date="2019-03" db="EMBL/GenBank/DDBJ databases">
        <authorList>
            <person name="Danneels B."/>
        </authorList>
    </citation>
    <scope>NUCLEOTIDE SEQUENCE</scope>
</reference>
<feature type="region of interest" description="Disordered" evidence="13">
    <location>
        <begin position="1"/>
        <end position="20"/>
    </location>
</feature>
<dbReference type="Gene3D" id="2.40.170.20">
    <property type="entry name" value="TonB-dependent receptor, beta-barrel domain"/>
    <property type="match status" value="1"/>
</dbReference>
<dbReference type="PROSITE" id="PS52016">
    <property type="entry name" value="TONB_DEPENDENT_REC_3"/>
    <property type="match status" value="1"/>
</dbReference>
<keyword evidence="12" id="KW-0998">Cell outer membrane</keyword>
<dbReference type="InterPro" id="IPR010105">
    <property type="entry name" value="TonB_sidphr_rcpt"/>
</dbReference>
<keyword evidence="11" id="KW-0472">Membrane</keyword>
<evidence type="ECO:0000256" key="5">
    <source>
        <dbReference type="ARBA" id="ARBA00022496"/>
    </source>
</evidence>
<keyword evidence="5" id="KW-0410">Iron transport</keyword>
<keyword evidence="7" id="KW-0732">Signal</keyword>
<dbReference type="AlphaFoldDB" id="A0A484PV64"/>
<dbReference type="GO" id="GO:0038023">
    <property type="term" value="F:signaling receptor activity"/>
    <property type="evidence" value="ECO:0007669"/>
    <property type="project" value="InterPro"/>
</dbReference>
<dbReference type="Gene3D" id="3.55.50.30">
    <property type="match status" value="1"/>
</dbReference>
<evidence type="ECO:0000256" key="12">
    <source>
        <dbReference type="ARBA" id="ARBA00023237"/>
    </source>
</evidence>
<name>A0A484PV64_9ZZZZ</name>
<dbReference type="InterPro" id="IPR011662">
    <property type="entry name" value="Secretin/TonB_short_N"/>
</dbReference>
<evidence type="ECO:0000313" key="16">
    <source>
        <dbReference type="EMBL" id="VFR29753.1"/>
    </source>
</evidence>
<dbReference type="PANTHER" id="PTHR32552">
    <property type="entry name" value="FERRICHROME IRON RECEPTOR-RELATED"/>
    <property type="match status" value="1"/>
</dbReference>
<dbReference type="FunFam" id="2.170.130.10:FF:000001">
    <property type="entry name" value="Catecholate siderophore TonB-dependent receptor"/>
    <property type="match status" value="1"/>
</dbReference>
<sequence>MPRSAYPRQPATRRPSQKAKYVLTPARHPASSRFLQASIVLGVMLAGGAAPSAAQNPAPSAMPQASADTRVYDIPAGPLSAVLTRYASEAGVFLVGASELAAGKQSPGVRGRHSVSGGLSAILAGTGLRAESSAPGRYVLREAGAVSELAPVTVTGTAFQESATGPVQGFVATRSAVGTKTDTPILETPQSVSVVGRDALETQGTLNVANGLRYTAGMGAAAYSNGDGNAYDTFTMRGFVVSNGGLLLDGMRLHYNVLDAPVEVYGLERVEVLRGPASMLYGQSGPSGVVNLVPKRPSTEARHEIEVTGGTNDRRQVATDHTGALNDTGTLSYRLTGLLRESGTFVDNGRDDRSFLAPSLTWQPSAATSLTVLASYQKSKGTYYMGLPYSGTVRPNPLGEPSRDTNLGDPRHDYWNSTSKSIGYVLDHAFNESVKLRQSVRYGESALRYGYLFHAAGGGDLPGNRVVARQSVRRLDDTSQLGADTNLSTRWQGLGGEHTTLLGFDYGRSHSDTFNYRGSAPATDLFSPVSGVPGVPSVMALRNSDKVRFEQLGVYAQQQSKFLDRWVVTLSGRQDWAENRALSRVSGLRQKQRDNAFTGRVGLTYLAPRGIAPYVSYATSFEPVGGVTYDGTPFKPTKGEQVEAGIKWQPPGSETLVTLAAYHLTQQNLPTLHPDQVAFPNGRVQTGEVTSKGVELEAATHLTRSLRLRGALTFNHSEITESNVPGEVGRRQPDTPARMASLWVDYRLPDAWVPGLLAGGGVRYVAGTHDGPNLVKTDGYTVYDAMLGYQVQNWKFTLNLMNVFDKRYLSSCYAFACYYGQPRTAMLTANYAW</sequence>
<dbReference type="NCBIfam" id="TIGR01783">
    <property type="entry name" value="TonB-siderophor"/>
    <property type="match status" value="1"/>
</dbReference>
<gene>
    <name evidence="15" type="ORF">ANDO1_0128</name>
    <name evidence="16" type="ORF">ANDO2_0032</name>
</gene>
<dbReference type="GO" id="GO:0015344">
    <property type="term" value="F:siderophore uptake transmembrane transporter activity"/>
    <property type="evidence" value="ECO:0007669"/>
    <property type="project" value="TreeGrafter"/>
</dbReference>
<keyword evidence="10" id="KW-0798">TonB box</keyword>
<dbReference type="GO" id="GO:0009279">
    <property type="term" value="C:cell outer membrane"/>
    <property type="evidence" value="ECO:0007669"/>
    <property type="project" value="UniProtKB-SubCell"/>
</dbReference>
<evidence type="ECO:0000256" key="9">
    <source>
        <dbReference type="ARBA" id="ARBA00023065"/>
    </source>
</evidence>
<dbReference type="Gene3D" id="2.170.130.10">
    <property type="entry name" value="TonB-dependent receptor, plug domain"/>
    <property type="match status" value="1"/>
</dbReference>
<evidence type="ECO:0000256" key="1">
    <source>
        <dbReference type="ARBA" id="ARBA00004571"/>
    </source>
</evidence>
<dbReference type="InterPro" id="IPR039426">
    <property type="entry name" value="TonB-dep_rcpt-like"/>
</dbReference>
<dbReference type="Pfam" id="PF07660">
    <property type="entry name" value="STN"/>
    <property type="match status" value="1"/>
</dbReference>
<dbReference type="InterPro" id="IPR036942">
    <property type="entry name" value="Beta-barrel_TonB_sf"/>
</dbReference>
<dbReference type="PANTHER" id="PTHR32552:SF68">
    <property type="entry name" value="FERRICHROME OUTER MEMBRANE TRANSPORTER_PHAGE RECEPTOR"/>
    <property type="match status" value="1"/>
</dbReference>
<evidence type="ECO:0000256" key="11">
    <source>
        <dbReference type="ARBA" id="ARBA00023136"/>
    </source>
</evidence>
<dbReference type="SMART" id="SM00965">
    <property type="entry name" value="STN"/>
    <property type="match status" value="1"/>
</dbReference>